<keyword evidence="3" id="KW-1185">Reference proteome</keyword>
<protein>
    <submittedName>
        <fullName evidence="2">Uncharacterized protein</fullName>
    </submittedName>
</protein>
<reference evidence="2 3" key="1">
    <citation type="journal article" date="2018" name="Biotechnol. Biofuels">
        <title>Integrative visual omics of the white-rot fungus Polyporus brumalis exposes the biotechnological potential of its oxidative enzymes for delignifying raw plant biomass.</title>
        <authorList>
            <person name="Miyauchi S."/>
            <person name="Rancon A."/>
            <person name="Drula E."/>
            <person name="Hage H."/>
            <person name="Chaduli D."/>
            <person name="Favel A."/>
            <person name="Grisel S."/>
            <person name="Henrissat B."/>
            <person name="Herpoel-Gimbert I."/>
            <person name="Ruiz-Duenas F.J."/>
            <person name="Chevret D."/>
            <person name="Hainaut M."/>
            <person name="Lin J."/>
            <person name="Wang M."/>
            <person name="Pangilinan J."/>
            <person name="Lipzen A."/>
            <person name="Lesage-Meessen L."/>
            <person name="Navarro D."/>
            <person name="Riley R."/>
            <person name="Grigoriev I.V."/>
            <person name="Zhou S."/>
            <person name="Raouche S."/>
            <person name="Rosso M.N."/>
        </authorList>
    </citation>
    <scope>NUCLEOTIDE SEQUENCE [LARGE SCALE GENOMIC DNA]</scope>
    <source>
        <strain evidence="2 3">BRFM 1820</strain>
    </source>
</reference>
<accession>A0A371CJ27</accession>
<feature type="region of interest" description="Disordered" evidence="1">
    <location>
        <begin position="50"/>
        <end position="83"/>
    </location>
</feature>
<dbReference type="EMBL" id="KZ857570">
    <property type="protein sequence ID" value="RDX40268.1"/>
    <property type="molecule type" value="Genomic_DNA"/>
</dbReference>
<sequence length="233" mass="26270">MPRAVQDITDEETLRSKLLKQERNHRHYLKKKSEAERLGILVKALRKLSRAGKGSRPVGQKHKQLLQAGPSETHEDSGSDATAPAAQEHVGFEGDGIDPSFRTNALAWPIPIPATAEYELIRVLDRLNEALNYWGYRKNLNAFWKQLCVRYERALLGEEMESWVSEAEEQVDRGEELLEWIQDVLVSMPARGLSSDALHEVWRGITTASSNVQYVIAATKVHLQLAAHDAQVL</sequence>
<proteinExistence type="predicted"/>
<gene>
    <name evidence="2" type="ORF">OH76DRAFT_1490441</name>
</gene>
<dbReference type="AlphaFoldDB" id="A0A371CJ27"/>
<evidence type="ECO:0000313" key="2">
    <source>
        <dbReference type="EMBL" id="RDX40268.1"/>
    </source>
</evidence>
<name>A0A371CJ27_9APHY</name>
<evidence type="ECO:0000256" key="1">
    <source>
        <dbReference type="SAM" id="MobiDB-lite"/>
    </source>
</evidence>
<organism evidence="2 3">
    <name type="scientific">Lentinus brumalis</name>
    <dbReference type="NCBI Taxonomy" id="2498619"/>
    <lineage>
        <taxon>Eukaryota</taxon>
        <taxon>Fungi</taxon>
        <taxon>Dikarya</taxon>
        <taxon>Basidiomycota</taxon>
        <taxon>Agaricomycotina</taxon>
        <taxon>Agaricomycetes</taxon>
        <taxon>Polyporales</taxon>
        <taxon>Polyporaceae</taxon>
        <taxon>Lentinus</taxon>
    </lineage>
</organism>
<evidence type="ECO:0000313" key="3">
    <source>
        <dbReference type="Proteomes" id="UP000256964"/>
    </source>
</evidence>
<dbReference type="Proteomes" id="UP000256964">
    <property type="component" value="Unassembled WGS sequence"/>
</dbReference>